<reference evidence="3" key="1">
    <citation type="submission" date="2023-07" db="EMBL/GenBank/DDBJ databases">
        <title>Chryseobacterium sp. strain PBS4-4 Genome sequencing and assembly.</title>
        <authorList>
            <person name="Jung Y."/>
        </authorList>
    </citation>
    <scope>NUCLEOTIDE SEQUENCE [LARGE SCALE GENOMIC DNA]</scope>
    <source>
        <strain evidence="3">PBS4-4</strain>
    </source>
</reference>
<accession>A0ABT2W5F4</accession>
<gene>
    <name evidence="2" type="ORF">NZ698_09550</name>
</gene>
<evidence type="ECO:0000313" key="2">
    <source>
        <dbReference type="EMBL" id="MCU7617442.1"/>
    </source>
</evidence>
<dbReference type="EMBL" id="JAOTEM010000002">
    <property type="protein sequence ID" value="MCU7617442.1"/>
    <property type="molecule type" value="Genomic_DNA"/>
</dbReference>
<name>A0ABT2W5F4_9FLAO</name>
<keyword evidence="3" id="KW-1185">Reference proteome</keyword>
<keyword evidence="1" id="KW-0812">Transmembrane</keyword>
<evidence type="ECO:0000256" key="1">
    <source>
        <dbReference type="SAM" id="Phobius"/>
    </source>
</evidence>
<feature type="transmembrane region" description="Helical" evidence="1">
    <location>
        <begin position="7"/>
        <end position="26"/>
    </location>
</feature>
<evidence type="ECO:0000313" key="3">
    <source>
        <dbReference type="Proteomes" id="UP001208649"/>
    </source>
</evidence>
<organism evidence="2 3">
    <name type="scientific">Chryseobacterium edaphi</name>
    <dbReference type="NCBI Taxonomy" id="2976532"/>
    <lineage>
        <taxon>Bacteria</taxon>
        <taxon>Pseudomonadati</taxon>
        <taxon>Bacteroidota</taxon>
        <taxon>Flavobacteriia</taxon>
        <taxon>Flavobacteriales</taxon>
        <taxon>Weeksellaceae</taxon>
        <taxon>Chryseobacterium group</taxon>
        <taxon>Chryseobacterium</taxon>
    </lineage>
</organism>
<sequence>MKTFLLILKILRWFFGALFFLLSLGLLLEQSFIASVVTLIFTIFLLPLSGDFIINKIMNLDGTNKILQTINYSDLNTILPIYNQNVLNRKKPLSNKLKIKVGKKIYYNTLCYAVSDFNLTPNEIIKLNEIKVYFNLSDQQIFLEKNRISEKTVKNLIQKCYSDQVLTDSENQQITSVSNFLQFPPDKTEAIKNKIAFSLFNKILEEKISDRRLSPMKETELKQTTRNLKIDHQNIKNFISERKIKSLQHAKLLWNLDHGIFPLVYNPPIVLSRDEQCYLSINANLIENKLVHKGYSSTSSSVSFRVTKGVGARVGGGRSRPIKENVTQIHPGTLFLTNSRIVFNAGGKSFQIPFYKLISHDIRGGSFEFVVQNKSYLLRLNYNEAEILSLGLTSCIRQHRNANDHVKAQAMREKSMNEIFI</sequence>
<keyword evidence="1" id="KW-0472">Membrane</keyword>
<feature type="transmembrane region" description="Helical" evidence="1">
    <location>
        <begin position="32"/>
        <end position="54"/>
    </location>
</feature>
<comment type="caution">
    <text evidence="2">The sequence shown here is derived from an EMBL/GenBank/DDBJ whole genome shotgun (WGS) entry which is preliminary data.</text>
</comment>
<proteinExistence type="predicted"/>
<dbReference type="RefSeq" id="WP_263002884.1">
    <property type="nucleotide sequence ID" value="NZ_JAOTEM010000002.1"/>
</dbReference>
<keyword evidence="1" id="KW-1133">Transmembrane helix</keyword>
<dbReference type="Proteomes" id="UP001208649">
    <property type="component" value="Unassembled WGS sequence"/>
</dbReference>
<protein>
    <submittedName>
        <fullName evidence="2">Uncharacterized protein</fullName>
    </submittedName>
</protein>